<accession>A0AAW8R222</accession>
<keyword evidence="2" id="KW-0732">Signal</keyword>
<evidence type="ECO:0000313" key="4">
    <source>
        <dbReference type="Proteomes" id="UP001249020"/>
    </source>
</evidence>
<dbReference type="Gene3D" id="1.20.1600.10">
    <property type="entry name" value="Outer membrane efflux proteins (OEP)"/>
    <property type="match status" value="1"/>
</dbReference>
<dbReference type="InterPro" id="IPR010131">
    <property type="entry name" value="MdtP/NodT-like"/>
</dbReference>
<dbReference type="Pfam" id="PF02321">
    <property type="entry name" value="OEP"/>
    <property type="match status" value="2"/>
</dbReference>
<dbReference type="NCBIfam" id="TIGR01845">
    <property type="entry name" value="outer_NodT"/>
    <property type="match status" value="1"/>
</dbReference>
<dbReference type="Gene3D" id="2.20.200.10">
    <property type="entry name" value="Outer membrane efflux proteins (OEP)"/>
    <property type="match status" value="1"/>
</dbReference>
<keyword evidence="2" id="KW-0812">Transmembrane</keyword>
<feature type="signal peptide" evidence="2">
    <location>
        <begin position="1"/>
        <end position="25"/>
    </location>
</feature>
<dbReference type="GO" id="GO:0015562">
    <property type="term" value="F:efflux transmembrane transporter activity"/>
    <property type="evidence" value="ECO:0007669"/>
    <property type="project" value="InterPro"/>
</dbReference>
<dbReference type="InterPro" id="IPR003423">
    <property type="entry name" value="OMP_efflux"/>
</dbReference>
<reference evidence="3 4" key="1">
    <citation type="submission" date="2023-09" db="EMBL/GenBank/DDBJ databases">
        <authorList>
            <person name="Rey-Velasco X."/>
        </authorList>
    </citation>
    <scope>NUCLEOTIDE SEQUENCE [LARGE SCALE GENOMIC DNA]</scope>
    <source>
        <strain evidence="3 4">W409</strain>
    </source>
</reference>
<keyword evidence="2" id="KW-0449">Lipoprotein</keyword>
<dbReference type="AlphaFoldDB" id="A0AAW8R222"/>
<evidence type="ECO:0000313" key="3">
    <source>
        <dbReference type="EMBL" id="MDT0583366.1"/>
    </source>
</evidence>
<dbReference type="Proteomes" id="UP001249020">
    <property type="component" value="Unassembled WGS sequence"/>
</dbReference>
<comment type="similarity">
    <text evidence="1 2">Belongs to the outer membrane factor (OMF) (TC 1.B.17) family.</text>
</comment>
<comment type="caution">
    <text evidence="3">The sequence shown here is derived from an EMBL/GenBank/DDBJ whole genome shotgun (WGS) entry which is preliminary data.</text>
</comment>
<evidence type="ECO:0000256" key="2">
    <source>
        <dbReference type="RuleBase" id="RU362097"/>
    </source>
</evidence>
<protein>
    <submittedName>
        <fullName evidence="3">Efflux transporter outer membrane subunit</fullName>
    </submittedName>
</protein>
<proteinExistence type="inferred from homology"/>
<dbReference type="SUPFAM" id="SSF56954">
    <property type="entry name" value="Outer membrane efflux proteins (OEP)"/>
    <property type="match status" value="1"/>
</dbReference>
<name>A0AAW8R222_9ALTE</name>
<dbReference type="GO" id="GO:0009279">
    <property type="term" value="C:cell outer membrane"/>
    <property type="evidence" value="ECO:0007669"/>
    <property type="project" value="UniProtKB-SubCell"/>
</dbReference>
<dbReference type="PANTHER" id="PTHR30203">
    <property type="entry name" value="OUTER MEMBRANE CATION EFFLUX PROTEIN"/>
    <property type="match status" value="1"/>
</dbReference>
<dbReference type="RefSeq" id="WP_311362141.1">
    <property type="nucleotide sequence ID" value="NZ_JAVRIE010000005.1"/>
</dbReference>
<keyword evidence="2" id="KW-1134">Transmembrane beta strand</keyword>
<feature type="chain" id="PRO_5043087658" evidence="2">
    <location>
        <begin position="26"/>
        <end position="469"/>
    </location>
</feature>
<evidence type="ECO:0000256" key="1">
    <source>
        <dbReference type="ARBA" id="ARBA00007613"/>
    </source>
</evidence>
<keyword evidence="2" id="KW-0564">Palmitate</keyword>
<dbReference type="EMBL" id="JAVRIE010000005">
    <property type="protein sequence ID" value="MDT0583366.1"/>
    <property type="molecule type" value="Genomic_DNA"/>
</dbReference>
<comment type="subcellular location">
    <subcellularLocation>
        <location evidence="2">Cell outer membrane</location>
        <topology evidence="2">Lipid-anchor</topology>
    </subcellularLocation>
</comment>
<dbReference type="PANTHER" id="PTHR30203:SF29">
    <property type="entry name" value="PROTEIN CYAE"/>
    <property type="match status" value="1"/>
</dbReference>
<sequence>MLQLNNNKKAIRTAVILGLTSLALAGCGSTGQDNSAAAKTAVTQKVGELPAQWTGIQQRLGTVEAGWLAQLNDDLLTRLVNEALQNNLNLQAAAASVNASRALADQAASALSPQLGLSAGASDGGALESRSRGGFNAALQASWEVDLWGKIEAGTLAAQESLAAAEAEYVFSQYSLAAGVARAYFVAIEAQQQLAIAQQTYDAIEQTTKIVGVQFNNGVASQQDVSLSNAELASADDALITARGAQRDATRALELLLGRYPSAELSVAKSLPSAPTSVPVGLPSELLERRPDLIAAERQVAAAFNSLDQAKAAKLPSLSLSSNIGGSSNDLSRLLNPANLAWQALGSIAAPLIDGGRLDAAVDSATADQTAAIASYAQTALEAFADVETALDQGSILSQRQVALKRSLSEAENALRIANLQFDEGEIALLDVLQIQQRVFSARRNVLSIDRAQLSQFVDLNLALGGSWQ</sequence>
<organism evidence="3 4">
    <name type="scientific">Brumicola blandensis</name>
    <dbReference type="NCBI Taxonomy" id="3075611"/>
    <lineage>
        <taxon>Bacteria</taxon>
        <taxon>Pseudomonadati</taxon>
        <taxon>Pseudomonadota</taxon>
        <taxon>Gammaproteobacteria</taxon>
        <taxon>Alteromonadales</taxon>
        <taxon>Alteromonadaceae</taxon>
        <taxon>Brumicola</taxon>
    </lineage>
</organism>
<keyword evidence="4" id="KW-1185">Reference proteome</keyword>
<keyword evidence="2" id="KW-0472">Membrane</keyword>
<gene>
    <name evidence="3" type="ORF">RM544_12510</name>
</gene>